<dbReference type="Pfam" id="PF00941">
    <property type="entry name" value="FAD_binding_5"/>
    <property type="match status" value="1"/>
</dbReference>
<dbReference type="EMBL" id="JAGFNS010000014">
    <property type="protein sequence ID" value="MBO3740256.1"/>
    <property type="molecule type" value="Genomic_DNA"/>
</dbReference>
<proteinExistence type="predicted"/>
<dbReference type="Gene3D" id="3.30.43.10">
    <property type="entry name" value="Uridine Diphospho-n-acetylenolpyruvylglucosamine Reductase, domain 2"/>
    <property type="match status" value="1"/>
</dbReference>
<evidence type="ECO:0000256" key="1">
    <source>
        <dbReference type="ARBA" id="ARBA00022630"/>
    </source>
</evidence>
<dbReference type="InterPro" id="IPR036318">
    <property type="entry name" value="FAD-bd_PCMH-like_sf"/>
</dbReference>
<dbReference type="Proteomes" id="UP000679690">
    <property type="component" value="Unassembled WGS sequence"/>
</dbReference>
<dbReference type="SMART" id="SM01092">
    <property type="entry name" value="CO_deh_flav_C"/>
    <property type="match status" value="1"/>
</dbReference>
<evidence type="ECO:0000256" key="2">
    <source>
        <dbReference type="ARBA" id="ARBA00022827"/>
    </source>
</evidence>
<dbReference type="PANTHER" id="PTHR42659">
    <property type="entry name" value="XANTHINE DEHYDROGENASE SUBUNIT C-RELATED"/>
    <property type="match status" value="1"/>
</dbReference>
<keyword evidence="6" id="KW-1185">Reference proteome</keyword>
<dbReference type="Gene3D" id="3.30.465.10">
    <property type="match status" value="1"/>
</dbReference>
<dbReference type="InterPro" id="IPR016166">
    <property type="entry name" value="FAD-bd_PCMH"/>
</dbReference>
<name>A0ABS3UNB9_9ACTN</name>
<dbReference type="RefSeq" id="WP_208469432.1">
    <property type="nucleotide sequence ID" value="NZ_JAGFNS010000014.1"/>
</dbReference>
<dbReference type="Pfam" id="PF03450">
    <property type="entry name" value="CO_deh_flav_C"/>
    <property type="match status" value="1"/>
</dbReference>
<sequence>MRPAVVEYVAARTLEEVLAALADGETAVLAGGQSLILELTAQEAAPRRVVDINEVAGLDMLTESGGFVRVGPLIRHREFESDMIGGALGELMRCVVRHIGHPPIRARGTMLGSLANANPAAEWPALAVAVGAQLELIGPRGCRTIAAGEFFTGPFTTVRRPDELLLEARLPVLVTGTGIGYAEDRRTTVYPQAAAMAAVTVTGGVVSAASIGLVNAGPCPVRGRAAERALTGTDFSDAAISAAAEAAAEADATTADRRAFQTLTRRALTRARDRCQGASSIGAR</sequence>
<evidence type="ECO:0000313" key="6">
    <source>
        <dbReference type="Proteomes" id="UP000679690"/>
    </source>
</evidence>
<dbReference type="Gene3D" id="3.30.390.50">
    <property type="entry name" value="CO dehydrogenase flavoprotein, C-terminal domain"/>
    <property type="match status" value="1"/>
</dbReference>
<keyword evidence="2" id="KW-0274">FAD</keyword>
<dbReference type="InterPro" id="IPR051312">
    <property type="entry name" value="Diverse_Substr_Oxidored"/>
</dbReference>
<dbReference type="SUPFAM" id="SSF56176">
    <property type="entry name" value="FAD-binding/transporter-associated domain-like"/>
    <property type="match status" value="1"/>
</dbReference>
<gene>
    <name evidence="5" type="ORF">J5X75_22375</name>
</gene>
<comment type="caution">
    <text evidence="5">The sequence shown here is derived from an EMBL/GenBank/DDBJ whole genome shotgun (WGS) entry which is preliminary data.</text>
</comment>
<reference evidence="5 6" key="1">
    <citation type="submission" date="2021-03" db="EMBL/GenBank/DDBJ databases">
        <title>Actinoplanes flavus sp. nov., a novel actinomycete isolated from Coconut Palm rhizosphere soil.</title>
        <authorList>
            <person name="Luo X."/>
        </authorList>
    </citation>
    <scope>NUCLEOTIDE SEQUENCE [LARGE SCALE GENOMIC DNA]</scope>
    <source>
        <strain evidence="5 6">NEAU-H7</strain>
    </source>
</reference>
<dbReference type="InterPro" id="IPR016167">
    <property type="entry name" value="FAD-bd_PCMH_sub1"/>
</dbReference>
<evidence type="ECO:0000313" key="5">
    <source>
        <dbReference type="EMBL" id="MBO3740256.1"/>
    </source>
</evidence>
<evidence type="ECO:0000256" key="3">
    <source>
        <dbReference type="ARBA" id="ARBA00023002"/>
    </source>
</evidence>
<dbReference type="PANTHER" id="PTHR42659:SF2">
    <property type="entry name" value="XANTHINE DEHYDROGENASE SUBUNIT C-RELATED"/>
    <property type="match status" value="1"/>
</dbReference>
<feature type="domain" description="FAD-binding PCMH-type" evidence="4">
    <location>
        <begin position="1"/>
        <end position="175"/>
    </location>
</feature>
<accession>A0ABS3UNB9</accession>
<keyword evidence="1" id="KW-0285">Flavoprotein</keyword>
<dbReference type="PROSITE" id="PS51387">
    <property type="entry name" value="FAD_PCMH"/>
    <property type="match status" value="1"/>
</dbReference>
<dbReference type="InterPro" id="IPR002346">
    <property type="entry name" value="Mopterin_DH_FAD-bd"/>
</dbReference>
<evidence type="ECO:0000259" key="4">
    <source>
        <dbReference type="PROSITE" id="PS51387"/>
    </source>
</evidence>
<dbReference type="InterPro" id="IPR005107">
    <property type="entry name" value="CO_DH_flav_C"/>
</dbReference>
<dbReference type="InterPro" id="IPR036683">
    <property type="entry name" value="CO_DH_flav_C_dom_sf"/>
</dbReference>
<dbReference type="SUPFAM" id="SSF55447">
    <property type="entry name" value="CO dehydrogenase flavoprotein C-terminal domain-like"/>
    <property type="match status" value="1"/>
</dbReference>
<organism evidence="5 6">
    <name type="scientific">Actinoplanes flavus</name>
    <dbReference type="NCBI Taxonomy" id="2820290"/>
    <lineage>
        <taxon>Bacteria</taxon>
        <taxon>Bacillati</taxon>
        <taxon>Actinomycetota</taxon>
        <taxon>Actinomycetes</taxon>
        <taxon>Micromonosporales</taxon>
        <taxon>Micromonosporaceae</taxon>
        <taxon>Actinoplanes</taxon>
    </lineage>
</organism>
<protein>
    <submittedName>
        <fullName evidence="5">FAD binding domain-containing protein</fullName>
    </submittedName>
</protein>
<dbReference type="InterPro" id="IPR016169">
    <property type="entry name" value="FAD-bd_PCMH_sub2"/>
</dbReference>
<keyword evidence="3" id="KW-0560">Oxidoreductase</keyword>